<keyword evidence="1" id="KW-0472">Membrane</keyword>
<proteinExistence type="predicted"/>
<evidence type="ECO:0000313" key="2">
    <source>
        <dbReference type="EMBL" id="EGF26377.1"/>
    </source>
</evidence>
<reference evidence="2 3" key="1">
    <citation type="journal article" date="2013" name="Mar. Genomics">
        <title>Expression of sulfatases in Rhodopirellula baltica and the diversity of sulfatases in the genus Rhodopirellula.</title>
        <authorList>
            <person name="Wegner C.E."/>
            <person name="Richter-Heitmann T."/>
            <person name="Klindworth A."/>
            <person name="Klockow C."/>
            <person name="Richter M."/>
            <person name="Achstetter T."/>
            <person name="Glockner F.O."/>
            <person name="Harder J."/>
        </authorList>
    </citation>
    <scope>NUCLEOTIDE SEQUENCE [LARGE SCALE GENOMIC DNA]</scope>
    <source>
        <strain evidence="2 3">WH47</strain>
    </source>
</reference>
<keyword evidence="1" id="KW-0812">Transmembrane</keyword>
<protein>
    <submittedName>
        <fullName evidence="2">Uncharacterized protein</fullName>
    </submittedName>
</protein>
<dbReference type="PATRIC" id="fig|991778.3.peg.3805"/>
<keyword evidence="1" id="KW-1133">Transmembrane helix</keyword>
<accession>F2AV31</accession>
<gene>
    <name evidence="2" type="ORF">RBWH47_01684</name>
</gene>
<sequence length="322" mass="35209">MGRWGRYYGHSPLAGKGRTKSGMNLVCRPVLGRFASIPSQWRSHCQPESADPVIGDAVISWHSVISAGSELHTAPGADLQSRSTDRSRNETVAVTAVAIPISAVSVAAIAAADAVTTWGVVVIIRHRPAVGVARADGGAISGVNALLPDDSTSTTIESVALDSITITLGRCIRSECKRTQHSNRQSCETGRCPRGQTTLSRSKCFVGRVHVAPEWLLGRRDGNGLRLDALNFMRRENGSPGNKMSDRVTASANFFLWFDAIERHCRPILTRLRCAVASFHRRRTTLLDWLRFVFWFSFANGCYGSLLVGMSRIDSGDWMQQI</sequence>
<comment type="caution">
    <text evidence="2">The sequence shown here is derived from an EMBL/GenBank/DDBJ whole genome shotgun (WGS) entry which is preliminary data.</text>
</comment>
<evidence type="ECO:0000313" key="3">
    <source>
        <dbReference type="Proteomes" id="UP000006222"/>
    </source>
</evidence>
<dbReference type="AlphaFoldDB" id="F2AV31"/>
<organism evidence="2 3">
    <name type="scientific">Rhodopirellula baltica WH47</name>
    <dbReference type="NCBI Taxonomy" id="991778"/>
    <lineage>
        <taxon>Bacteria</taxon>
        <taxon>Pseudomonadati</taxon>
        <taxon>Planctomycetota</taxon>
        <taxon>Planctomycetia</taxon>
        <taxon>Pirellulales</taxon>
        <taxon>Pirellulaceae</taxon>
        <taxon>Rhodopirellula</taxon>
    </lineage>
</organism>
<dbReference type="Proteomes" id="UP000006222">
    <property type="component" value="Unassembled WGS sequence"/>
</dbReference>
<name>F2AV31_RHOBT</name>
<evidence type="ECO:0000256" key="1">
    <source>
        <dbReference type="SAM" id="Phobius"/>
    </source>
</evidence>
<feature type="transmembrane region" description="Helical" evidence="1">
    <location>
        <begin position="289"/>
        <end position="310"/>
    </location>
</feature>
<dbReference type="EMBL" id="AFAR01000185">
    <property type="protein sequence ID" value="EGF26377.1"/>
    <property type="molecule type" value="Genomic_DNA"/>
</dbReference>